<evidence type="ECO:0000313" key="3">
    <source>
        <dbReference type="EMBL" id="MDQ0340726.1"/>
    </source>
</evidence>
<keyword evidence="1" id="KW-0712">Selenocysteine</keyword>
<accession>A0ABU0CXC2</accession>
<evidence type="ECO:0000256" key="2">
    <source>
        <dbReference type="ARBA" id="ARBA00023002"/>
    </source>
</evidence>
<name>A0ABU0CXC2_9BACI</name>
<protein>
    <submittedName>
        <fullName evidence="3">D-proline reductase (Dithiol) PrdB</fullName>
        <ecNumber evidence="3">1.21.4.1</ecNumber>
    </submittedName>
</protein>
<organism evidence="3 4">
    <name type="scientific">Caldalkalibacillus uzonensis</name>
    <dbReference type="NCBI Taxonomy" id="353224"/>
    <lineage>
        <taxon>Bacteria</taxon>
        <taxon>Bacillati</taxon>
        <taxon>Bacillota</taxon>
        <taxon>Bacilli</taxon>
        <taxon>Bacillales</taxon>
        <taxon>Bacillaceae</taxon>
        <taxon>Caldalkalibacillus</taxon>
    </lineage>
</organism>
<dbReference type="GO" id="GO:0050002">
    <property type="term" value="F:D-proline reductase activity"/>
    <property type="evidence" value="ECO:0007669"/>
    <property type="project" value="UniProtKB-EC"/>
</dbReference>
<gene>
    <name evidence="3" type="ORF">J2S00_003552</name>
</gene>
<dbReference type="EMBL" id="JAUSUQ010000017">
    <property type="protein sequence ID" value="MDQ0340726.1"/>
    <property type="molecule type" value="Genomic_DNA"/>
</dbReference>
<keyword evidence="4" id="KW-1185">Reference proteome</keyword>
<dbReference type="RefSeq" id="WP_307342858.1">
    <property type="nucleotide sequence ID" value="NZ_JAUSUQ010000017.1"/>
</dbReference>
<dbReference type="InterPro" id="IPR010187">
    <property type="entry name" value="Various_sel_PB"/>
</dbReference>
<sequence length="151" mass="16758">MPKIDGGVALMDMSRKAIPYTPNEKELSEMTIAIVSTAGAHLKDQEPFNTDGDHTYRLISGDADTSQFTVTHGAPKEHYNTDEPKKDINVIFPLDRLRELKEEGFIGDVNNKHISMMGYAMRLKQILDETVPQVAKEITRSKADAVLLTAG</sequence>
<proteinExistence type="predicted"/>
<reference evidence="3 4" key="1">
    <citation type="submission" date="2023-07" db="EMBL/GenBank/DDBJ databases">
        <title>Genomic Encyclopedia of Type Strains, Phase IV (KMG-IV): sequencing the most valuable type-strain genomes for metagenomic binning, comparative biology and taxonomic classification.</title>
        <authorList>
            <person name="Goeker M."/>
        </authorList>
    </citation>
    <scope>NUCLEOTIDE SEQUENCE [LARGE SCALE GENOMIC DNA]</scope>
    <source>
        <strain evidence="3 4">DSM 17740</strain>
    </source>
</reference>
<evidence type="ECO:0000256" key="1">
    <source>
        <dbReference type="ARBA" id="ARBA00022933"/>
    </source>
</evidence>
<comment type="caution">
    <text evidence="3">The sequence shown here is derived from an EMBL/GenBank/DDBJ whole genome shotgun (WGS) entry which is preliminary data.</text>
</comment>
<dbReference type="Proteomes" id="UP001232445">
    <property type="component" value="Unassembled WGS sequence"/>
</dbReference>
<keyword evidence="2 3" id="KW-0560">Oxidoreductase</keyword>
<dbReference type="EC" id="1.21.4.1" evidence="3"/>
<dbReference type="Pfam" id="PF07355">
    <property type="entry name" value="GRDB"/>
    <property type="match status" value="1"/>
</dbReference>
<evidence type="ECO:0000313" key="4">
    <source>
        <dbReference type="Proteomes" id="UP001232445"/>
    </source>
</evidence>